<name>A0A1G9TAV8_9FIRM</name>
<feature type="transmembrane region" description="Helical" evidence="2">
    <location>
        <begin position="6"/>
        <end position="26"/>
    </location>
</feature>
<evidence type="ECO:0000256" key="2">
    <source>
        <dbReference type="SAM" id="Phobius"/>
    </source>
</evidence>
<sequence>MKSLENLYQNIANLGFPIVIAFYLLIRIEGKLDTLTNSINELSLNIEKLINKPLA</sequence>
<keyword evidence="2" id="KW-1133">Transmembrane helix</keyword>
<proteinExistence type="predicted"/>
<keyword evidence="2" id="KW-0472">Membrane</keyword>
<dbReference type="STRING" id="1121325.SAMN04515677_11242"/>
<evidence type="ECO:0000313" key="3">
    <source>
        <dbReference type="EMBL" id="SDM44899.1"/>
    </source>
</evidence>
<keyword evidence="2" id="KW-0812">Transmembrane</keyword>
<keyword evidence="1" id="KW-0175">Coiled coil</keyword>
<dbReference type="AlphaFoldDB" id="A0A1G9TAV8"/>
<accession>A0A1G9TAV8</accession>
<organism evidence="3 4">
    <name type="scientific">Romboutsia lituseburensis DSM 797</name>
    <dbReference type="NCBI Taxonomy" id="1121325"/>
    <lineage>
        <taxon>Bacteria</taxon>
        <taxon>Bacillati</taxon>
        <taxon>Bacillota</taxon>
        <taxon>Clostridia</taxon>
        <taxon>Peptostreptococcales</taxon>
        <taxon>Peptostreptococcaceae</taxon>
        <taxon>Romboutsia</taxon>
    </lineage>
</organism>
<evidence type="ECO:0000313" key="4">
    <source>
        <dbReference type="Proteomes" id="UP000199068"/>
    </source>
</evidence>
<dbReference type="EMBL" id="FNGW01000012">
    <property type="protein sequence ID" value="SDM44899.1"/>
    <property type="molecule type" value="Genomic_DNA"/>
</dbReference>
<dbReference type="InterPro" id="IPR024419">
    <property type="entry name" value="YvrJ"/>
</dbReference>
<dbReference type="Pfam" id="PF12841">
    <property type="entry name" value="YvrJ"/>
    <property type="match status" value="1"/>
</dbReference>
<dbReference type="Proteomes" id="UP000199068">
    <property type="component" value="Unassembled WGS sequence"/>
</dbReference>
<gene>
    <name evidence="3" type="ORF">SAMN04515677_11242</name>
</gene>
<evidence type="ECO:0000256" key="1">
    <source>
        <dbReference type="SAM" id="Coils"/>
    </source>
</evidence>
<protein>
    <submittedName>
        <fullName evidence="3">YvrJ protein family protein</fullName>
    </submittedName>
</protein>
<reference evidence="3 4" key="1">
    <citation type="submission" date="2016-10" db="EMBL/GenBank/DDBJ databases">
        <authorList>
            <person name="de Groot N.N."/>
        </authorList>
    </citation>
    <scope>NUCLEOTIDE SEQUENCE [LARGE SCALE GENOMIC DNA]</scope>
    <source>
        <strain evidence="3 4">DSM 797</strain>
    </source>
</reference>
<keyword evidence="4" id="KW-1185">Reference proteome</keyword>
<feature type="coiled-coil region" evidence="1">
    <location>
        <begin position="25"/>
        <end position="52"/>
    </location>
</feature>